<evidence type="ECO:0000256" key="5">
    <source>
        <dbReference type="ARBA" id="ARBA00022553"/>
    </source>
</evidence>
<dbReference type="GO" id="GO:0031625">
    <property type="term" value="F:ubiquitin protein ligase binding"/>
    <property type="evidence" value="ECO:0007669"/>
    <property type="project" value="InterPro"/>
</dbReference>
<evidence type="ECO:0000256" key="4">
    <source>
        <dbReference type="ARBA" id="ARBA00022490"/>
    </source>
</evidence>
<keyword evidence="14" id="KW-1185">Reference proteome</keyword>
<protein>
    <recommendedName>
        <fullName evidence="3">Calcyclin-binding protein</fullName>
    </recommendedName>
</protein>
<evidence type="ECO:0000313" key="13">
    <source>
        <dbReference type="EMBL" id="OAE34194.1"/>
    </source>
</evidence>
<feature type="compositionally biased region" description="Polar residues" evidence="10">
    <location>
        <begin position="302"/>
        <end position="311"/>
    </location>
</feature>
<dbReference type="EMBL" id="LVLJ01000445">
    <property type="protein sequence ID" value="OAE34194.1"/>
    <property type="molecule type" value="Genomic_DNA"/>
</dbReference>
<organism evidence="13 14">
    <name type="scientific">Marchantia polymorpha subsp. ruderalis</name>
    <dbReference type="NCBI Taxonomy" id="1480154"/>
    <lineage>
        <taxon>Eukaryota</taxon>
        <taxon>Viridiplantae</taxon>
        <taxon>Streptophyta</taxon>
        <taxon>Embryophyta</taxon>
        <taxon>Marchantiophyta</taxon>
        <taxon>Marchantiopsida</taxon>
        <taxon>Marchantiidae</taxon>
        <taxon>Marchantiales</taxon>
        <taxon>Marchantiaceae</taxon>
        <taxon>Marchantia</taxon>
    </lineage>
</organism>
<keyword evidence="4" id="KW-0963">Cytoplasm</keyword>
<dbReference type="InterPro" id="IPR037893">
    <property type="entry name" value="CS_CacyBP"/>
</dbReference>
<dbReference type="InterPro" id="IPR007052">
    <property type="entry name" value="CS_dom"/>
</dbReference>
<dbReference type="Pfam" id="PF04969">
    <property type="entry name" value="CS"/>
    <property type="match status" value="1"/>
</dbReference>
<dbReference type="InterPro" id="IPR007699">
    <property type="entry name" value="SGS_dom"/>
</dbReference>
<dbReference type="PROSITE" id="PS51048">
    <property type="entry name" value="SGS"/>
    <property type="match status" value="1"/>
</dbReference>
<keyword evidence="8" id="KW-0539">Nucleus</keyword>
<accession>A0A176WMU5</accession>
<dbReference type="GO" id="GO:0044548">
    <property type="term" value="F:S100 protein binding"/>
    <property type="evidence" value="ECO:0007669"/>
    <property type="project" value="InterPro"/>
</dbReference>
<dbReference type="Proteomes" id="UP000077202">
    <property type="component" value="Unassembled WGS sequence"/>
</dbReference>
<comment type="function">
    <text evidence="9">May be involved in calcium-dependent ubiquitination and subsequent proteasomal degradation of target proteins. Probably serves as a molecular bridge in ubiquitin E3 complexes. Participates in the ubiquitin-mediated degradation of beta-catenin (CTNNB1).</text>
</comment>
<evidence type="ECO:0000256" key="9">
    <source>
        <dbReference type="ARBA" id="ARBA00025145"/>
    </source>
</evidence>
<evidence type="ECO:0000256" key="7">
    <source>
        <dbReference type="ARBA" id="ARBA00022990"/>
    </source>
</evidence>
<dbReference type="PANTHER" id="PTHR47686:SF1">
    <property type="entry name" value="CALCYCLIN-BINDING PROTEIN"/>
    <property type="match status" value="1"/>
</dbReference>
<evidence type="ECO:0000256" key="8">
    <source>
        <dbReference type="ARBA" id="ARBA00023242"/>
    </source>
</evidence>
<evidence type="ECO:0000259" key="11">
    <source>
        <dbReference type="PROSITE" id="PS51048"/>
    </source>
</evidence>
<keyword evidence="7" id="KW-0007">Acetylation</keyword>
<evidence type="ECO:0000256" key="3">
    <source>
        <dbReference type="ARBA" id="ARBA00015702"/>
    </source>
</evidence>
<comment type="caution">
    <text evidence="13">The sequence shown here is derived from an EMBL/GenBank/DDBJ whole genome shotgun (WGS) entry which is preliminary data.</text>
</comment>
<evidence type="ECO:0000256" key="10">
    <source>
        <dbReference type="SAM" id="MobiDB-lite"/>
    </source>
</evidence>
<dbReference type="InterPro" id="IPR015120">
    <property type="entry name" value="Siah-Interact_N"/>
</dbReference>
<evidence type="ECO:0000259" key="12">
    <source>
        <dbReference type="PROSITE" id="PS51203"/>
    </source>
</evidence>
<feature type="domain" description="SGS" evidence="11">
    <location>
        <begin position="242"/>
        <end position="318"/>
    </location>
</feature>
<evidence type="ECO:0000256" key="1">
    <source>
        <dbReference type="ARBA" id="ARBA00004123"/>
    </source>
</evidence>
<evidence type="ECO:0000313" key="14">
    <source>
        <dbReference type="Proteomes" id="UP000077202"/>
    </source>
</evidence>
<dbReference type="PROSITE" id="PS51203">
    <property type="entry name" value="CS"/>
    <property type="match status" value="1"/>
</dbReference>
<dbReference type="GO" id="GO:0005737">
    <property type="term" value="C:cytoplasm"/>
    <property type="evidence" value="ECO:0007669"/>
    <property type="project" value="UniProtKB-SubCell"/>
</dbReference>
<sequence>MAEASNEIADLEELEELLSAAKRPRVQGLLRQEIEALKKVNIQSLHLNRDSLLVDSRLLSSVAFWSSAHRKSCLLEAIGVRTVPSLNQLAHPSVIVEEVIISHASALILPHVNSQATATEKNAAVLDLNSPPETKVNEVVERPLLAEPMAPVQSVPKFTTPQTINYISLDRFSYDQELDKVKIYIFLEGASQDKVVADFKTNSFDLKIHDVGGKNYRCGIPRLNGAIIPESCGITVKPKRIIITLRKAEKQNWTDIHYKEDKFKPSKNSDKDPMAGIMDLMKNMYDEGDEETKRTIAKAWSESRSGKTSDPLSKYGGL</sequence>
<feature type="domain" description="CS" evidence="12">
    <location>
        <begin position="167"/>
        <end position="257"/>
    </location>
</feature>
<gene>
    <name evidence="13" type="ORF">AXG93_1593s1530</name>
</gene>
<dbReference type="InterPro" id="IPR008978">
    <property type="entry name" value="HSP20-like_chaperone"/>
</dbReference>
<dbReference type="GO" id="GO:0005634">
    <property type="term" value="C:nucleus"/>
    <property type="evidence" value="ECO:0007669"/>
    <property type="project" value="UniProtKB-SubCell"/>
</dbReference>
<dbReference type="SUPFAM" id="SSF140106">
    <property type="entry name" value="Calcyclin-binding protein-like"/>
    <property type="match status" value="1"/>
</dbReference>
<dbReference type="InterPro" id="IPR037201">
    <property type="entry name" value="CacyBP_N"/>
</dbReference>
<keyword evidence="6" id="KW-0833">Ubl conjugation pathway</keyword>
<dbReference type="SUPFAM" id="SSF49764">
    <property type="entry name" value="HSP20-like chaperones"/>
    <property type="match status" value="1"/>
</dbReference>
<dbReference type="CDD" id="cd06468">
    <property type="entry name" value="p23_CacyBP"/>
    <property type="match status" value="1"/>
</dbReference>
<reference evidence="13" key="1">
    <citation type="submission" date="2016-03" db="EMBL/GenBank/DDBJ databases">
        <title>Mechanisms controlling the formation of the plant cell surface in tip-growing cells are functionally conserved among land plants.</title>
        <authorList>
            <person name="Honkanen S."/>
            <person name="Jones V.A."/>
            <person name="Morieri G."/>
            <person name="Champion C."/>
            <person name="Hetherington A.J."/>
            <person name="Kelly S."/>
            <person name="Saint-Marcoux D."/>
            <person name="Proust H."/>
            <person name="Prescott H."/>
            <person name="Dolan L."/>
        </authorList>
    </citation>
    <scope>NUCLEOTIDE SEQUENCE [LARGE SCALE GENOMIC DNA]</scope>
    <source>
        <tissue evidence="13">Whole gametophyte</tissue>
    </source>
</reference>
<dbReference type="PANTHER" id="PTHR47686">
    <property type="entry name" value="SGS DOMAIN-CONTAINING PROTEIN"/>
    <property type="match status" value="1"/>
</dbReference>
<evidence type="ECO:0000256" key="2">
    <source>
        <dbReference type="ARBA" id="ARBA00004496"/>
    </source>
</evidence>
<evidence type="ECO:0000256" key="6">
    <source>
        <dbReference type="ARBA" id="ARBA00022786"/>
    </source>
</evidence>
<keyword evidence="5" id="KW-0597">Phosphoprotein</keyword>
<name>A0A176WMU5_MARPO</name>
<comment type="subcellular location">
    <subcellularLocation>
        <location evidence="2">Cytoplasm</location>
    </subcellularLocation>
    <subcellularLocation>
        <location evidence="1">Nucleus</location>
    </subcellularLocation>
</comment>
<dbReference type="Pfam" id="PF09032">
    <property type="entry name" value="Siah-Interact_N"/>
    <property type="match status" value="1"/>
</dbReference>
<feature type="region of interest" description="Disordered" evidence="10">
    <location>
        <begin position="292"/>
        <end position="318"/>
    </location>
</feature>
<proteinExistence type="predicted"/>
<dbReference type="Gene3D" id="2.60.40.790">
    <property type="match status" value="1"/>
</dbReference>
<dbReference type="GO" id="GO:0015631">
    <property type="term" value="F:tubulin binding"/>
    <property type="evidence" value="ECO:0007669"/>
    <property type="project" value="InterPro"/>
</dbReference>
<dbReference type="AlphaFoldDB" id="A0A176WMU5"/>